<evidence type="ECO:0000313" key="2">
    <source>
        <dbReference type="EMBL" id="RUT29448.1"/>
    </source>
</evidence>
<keyword evidence="3" id="KW-1185">Reference proteome</keyword>
<dbReference type="RefSeq" id="WP_127189437.1">
    <property type="nucleotide sequence ID" value="NZ_RZNJ01000005.1"/>
</dbReference>
<evidence type="ECO:0000313" key="3">
    <source>
        <dbReference type="Proteomes" id="UP000281547"/>
    </source>
</evidence>
<comment type="caution">
    <text evidence="2">The sequence shown here is derived from an EMBL/GenBank/DDBJ whole genome shotgun (WGS) entry which is preliminary data.</text>
</comment>
<dbReference type="PIRSF" id="PIRSF003113">
    <property type="entry name" value="BolA"/>
    <property type="match status" value="1"/>
</dbReference>
<dbReference type="Proteomes" id="UP000281547">
    <property type="component" value="Unassembled WGS sequence"/>
</dbReference>
<dbReference type="EMBL" id="RZNJ01000005">
    <property type="protein sequence ID" value="RUT29448.1"/>
    <property type="molecule type" value="Genomic_DNA"/>
</dbReference>
<gene>
    <name evidence="2" type="ORF">EMQ25_15160</name>
</gene>
<evidence type="ECO:0000256" key="1">
    <source>
        <dbReference type="RuleBase" id="RU003860"/>
    </source>
</evidence>
<accession>A0A433X5X4</accession>
<protein>
    <submittedName>
        <fullName evidence="2">BolA family transcriptional regulator</fullName>
    </submittedName>
</protein>
<dbReference type="Pfam" id="PF01722">
    <property type="entry name" value="BolA"/>
    <property type="match status" value="1"/>
</dbReference>
<dbReference type="OrthoDB" id="9811118at2"/>
<dbReference type="InterPro" id="IPR036065">
    <property type="entry name" value="BolA-like_sf"/>
</dbReference>
<dbReference type="InterPro" id="IPR002634">
    <property type="entry name" value="BolA"/>
</dbReference>
<dbReference type="Gene3D" id="3.30.300.90">
    <property type="entry name" value="BolA-like"/>
    <property type="match status" value="1"/>
</dbReference>
<dbReference type="SUPFAM" id="SSF82657">
    <property type="entry name" value="BolA-like"/>
    <property type="match status" value="1"/>
</dbReference>
<name>A0A433X5X4_9HYPH</name>
<comment type="similarity">
    <text evidence="1">Belongs to the BolA/IbaG family.</text>
</comment>
<sequence>MSVRDAIVEKLSAKFEPTHLEVTDESHKHRGHGGWREGGETHFRVRIGAASLANLSRLARHRAVMEAVDAELKAGVHALAIEIVPPAGPIEAEILNPQQR</sequence>
<dbReference type="GO" id="GO:0016226">
    <property type="term" value="P:iron-sulfur cluster assembly"/>
    <property type="evidence" value="ECO:0007669"/>
    <property type="project" value="TreeGrafter"/>
</dbReference>
<dbReference type="AlphaFoldDB" id="A0A433X5X4"/>
<organism evidence="2 3">
    <name type="scientific">Arsenicitalea aurantiaca</name>
    <dbReference type="NCBI Taxonomy" id="1783274"/>
    <lineage>
        <taxon>Bacteria</taxon>
        <taxon>Pseudomonadati</taxon>
        <taxon>Pseudomonadota</taxon>
        <taxon>Alphaproteobacteria</taxon>
        <taxon>Hyphomicrobiales</taxon>
        <taxon>Devosiaceae</taxon>
        <taxon>Arsenicitalea</taxon>
    </lineage>
</organism>
<reference evidence="2 3" key="1">
    <citation type="journal article" date="2016" name="Int. J. Syst. Evol. Microbiol.">
        <title>Arsenicitalea aurantiaca gen. nov., sp. nov., a new member of the family Hyphomicrobiaceae, isolated from high-arsenic sediment.</title>
        <authorList>
            <person name="Mu Y."/>
            <person name="Zhou L."/>
            <person name="Zeng X.C."/>
            <person name="Liu L."/>
            <person name="Pan Y."/>
            <person name="Chen X."/>
            <person name="Wang J."/>
            <person name="Li S."/>
            <person name="Li W.J."/>
            <person name="Wang Y."/>
        </authorList>
    </citation>
    <scope>NUCLEOTIDE SEQUENCE [LARGE SCALE GENOMIC DNA]</scope>
    <source>
        <strain evidence="2 3">42-50</strain>
    </source>
</reference>
<proteinExistence type="inferred from homology"/>
<dbReference type="PANTHER" id="PTHR46230:SF7">
    <property type="entry name" value="BOLA-LIKE PROTEIN 1"/>
    <property type="match status" value="1"/>
</dbReference>
<dbReference type="PANTHER" id="PTHR46230">
    <property type="match status" value="1"/>
</dbReference>